<dbReference type="OrthoDB" id="2437085at2"/>
<dbReference type="PATRIC" id="fig|35841.6.peg.1752"/>
<dbReference type="eggNOG" id="ENOG5032SMM">
    <property type="taxonomic scope" value="Bacteria"/>
</dbReference>
<accession>A0A090J158</accession>
<dbReference type="Proteomes" id="UP000032076">
    <property type="component" value="Unassembled WGS sequence"/>
</dbReference>
<dbReference type="KEGG" id="bthv:CQJ30_09225"/>
<dbReference type="RefSeq" id="WP_034770090.1">
    <property type="nucleotide sequence ID" value="NZ_CCRF01000050.1"/>
</dbReference>
<dbReference type="Proteomes" id="UP000040576">
    <property type="component" value="Unassembled WGS sequence"/>
</dbReference>
<dbReference type="GeneID" id="92960967"/>
<sequence>MFKKVGDHIVPKTDPSRVKFRTNVSKTILNQLYQLAEEHYTHVNYLLENGLSNLLQSGTITFDKKARPKDRVQFKTSYDKNLLAAVRQFADDHHLNINDVIEYSVQFIDFNNIKEKNYRYRIEK</sequence>
<dbReference type="EMBL" id="JXLU01000010">
    <property type="protein sequence ID" value="KIO74143.1"/>
    <property type="molecule type" value="Genomic_DNA"/>
</dbReference>
<evidence type="ECO:0000313" key="1">
    <source>
        <dbReference type="EMBL" id="CEE01590.1"/>
    </source>
</evidence>
<reference evidence="1 4" key="1">
    <citation type="submission" date="2014-07" db="EMBL/GenBank/DDBJ databases">
        <authorList>
            <person name="Wibberg Daniel"/>
        </authorList>
    </citation>
    <scope>NUCLEOTIDE SEQUENCE [LARGE SCALE GENOMIC DNA]</scope>
</reference>
<organism evidence="1 4">
    <name type="scientific">Caldibacillus thermoamylovorans</name>
    <dbReference type="NCBI Taxonomy" id="35841"/>
    <lineage>
        <taxon>Bacteria</taxon>
        <taxon>Bacillati</taxon>
        <taxon>Bacillota</taxon>
        <taxon>Bacilli</taxon>
        <taxon>Bacillales</taxon>
        <taxon>Bacillaceae</taxon>
        <taxon>Caldibacillus</taxon>
    </lineage>
</organism>
<proteinExistence type="predicted"/>
<evidence type="ECO:0000313" key="4">
    <source>
        <dbReference type="Proteomes" id="UP000040576"/>
    </source>
</evidence>
<name>A0A090J158_9BACI</name>
<reference evidence="2 3" key="2">
    <citation type="submission" date="2015-01" db="EMBL/GenBank/DDBJ databases">
        <title>Draft Genome Sequences of Four Bacillus thermoamylovorans Strains, Isolated From Food Products.</title>
        <authorList>
            <person name="Krawcyk A.O."/>
            <person name="Berendsen E.M."/>
            <person name="Eijlander R.T."/>
            <person name="de Jong A."/>
            <person name="Wells-Bennik M."/>
            <person name="Kuipers O.P."/>
        </authorList>
    </citation>
    <scope>NUCLEOTIDE SEQUENCE [LARGE SCALE GENOMIC DNA]</scope>
    <source>
        <strain evidence="2 3">B4167</strain>
    </source>
</reference>
<dbReference type="EMBL" id="CCRF01000050">
    <property type="protein sequence ID" value="CEE01590.1"/>
    <property type="molecule type" value="Genomic_DNA"/>
</dbReference>
<keyword evidence="4" id="KW-1185">Reference proteome</keyword>
<evidence type="ECO:0000313" key="2">
    <source>
        <dbReference type="EMBL" id="KIO74143.1"/>
    </source>
</evidence>
<gene>
    <name evidence="2" type="ORF">B4167_0420</name>
    <name evidence="1" type="ORF">BT1A1_1763</name>
</gene>
<dbReference type="AlphaFoldDB" id="A0A090J158"/>
<protein>
    <submittedName>
        <fullName evidence="1">Uncharacterized protein</fullName>
    </submittedName>
</protein>
<evidence type="ECO:0000313" key="3">
    <source>
        <dbReference type="Proteomes" id="UP000032076"/>
    </source>
</evidence>
<dbReference type="STRING" id="35841.B4167_0420"/>